<dbReference type="Gene3D" id="3.40.50.300">
    <property type="entry name" value="P-loop containing nucleotide triphosphate hydrolases"/>
    <property type="match status" value="1"/>
</dbReference>
<dbReference type="GO" id="GO:0009073">
    <property type="term" value="P:aromatic amino acid family biosynthetic process"/>
    <property type="evidence" value="ECO:0007669"/>
    <property type="project" value="UniProtKB-KW"/>
</dbReference>
<dbReference type="Proteomes" id="UP000054845">
    <property type="component" value="Unassembled WGS sequence"/>
</dbReference>
<organism evidence="11 12">
    <name type="scientific">Ceraceosorus bombacis</name>
    <dbReference type="NCBI Taxonomy" id="401625"/>
    <lineage>
        <taxon>Eukaryota</taxon>
        <taxon>Fungi</taxon>
        <taxon>Dikarya</taxon>
        <taxon>Basidiomycota</taxon>
        <taxon>Ustilaginomycotina</taxon>
        <taxon>Exobasidiomycetes</taxon>
        <taxon>Ceraceosorales</taxon>
        <taxon>Ceraceosoraceae</taxon>
        <taxon>Ceraceosorus</taxon>
    </lineage>
</organism>
<keyword evidence="5" id="KW-0547">Nucleotide-binding</keyword>
<dbReference type="GO" id="GO:0004765">
    <property type="term" value="F:shikimate kinase activity"/>
    <property type="evidence" value="ECO:0007669"/>
    <property type="project" value="UniProtKB-EC"/>
</dbReference>
<evidence type="ECO:0000313" key="12">
    <source>
        <dbReference type="Proteomes" id="UP000054845"/>
    </source>
</evidence>
<keyword evidence="6" id="KW-0418">Kinase</keyword>
<dbReference type="EMBL" id="CCYA01000265">
    <property type="protein sequence ID" value="CEH17763.1"/>
    <property type="molecule type" value="Genomic_DNA"/>
</dbReference>
<evidence type="ECO:0000256" key="2">
    <source>
        <dbReference type="ARBA" id="ARBA00012154"/>
    </source>
</evidence>
<keyword evidence="4" id="KW-0808">Transferase</keyword>
<dbReference type="HAMAP" id="MF_00109">
    <property type="entry name" value="Shikimate_kinase"/>
    <property type="match status" value="1"/>
</dbReference>
<dbReference type="STRING" id="401625.A0A0P1BM08"/>
<dbReference type="SUPFAM" id="SSF52540">
    <property type="entry name" value="P-loop containing nucleoside triphosphate hydrolases"/>
    <property type="match status" value="1"/>
</dbReference>
<dbReference type="UniPathway" id="UPA00053">
    <property type="reaction ID" value="UER00088"/>
</dbReference>
<dbReference type="GO" id="GO:0003855">
    <property type="term" value="F:3-dehydroquinate dehydratase activity"/>
    <property type="evidence" value="ECO:0007669"/>
    <property type="project" value="InterPro"/>
</dbReference>
<dbReference type="AlphaFoldDB" id="A0A0P1BM08"/>
<protein>
    <recommendedName>
        <fullName evidence="2">shikimate kinase</fullName>
        <ecNumber evidence="2">2.7.1.71</ecNumber>
    </recommendedName>
</protein>
<accession>A0A0P1BM08</accession>
<dbReference type="PANTHER" id="PTHR21090:SF5">
    <property type="entry name" value="PENTAFUNCTIONAL AROM POLYPEPTIDE"/>
    <property type="match status" value="1"/>
</dbReference>
<dbReference type="InterPro" id="IPR013785">
    <property type="entry name" value="Aldolase_TIM"/>
</dbReference>
<evidence type="ECO:0000256" key="5">
    <source>
        <dbReference type="ARBA" id="ARBA00022741"/>
    </source>
</evidence>
<name>A0A0P1BM08_9BASI</name>
<comment type="catalytic activity">
    <reaction evidence="9">
        <text>shikimate + ATP = 3-phosphoshikimate + ADP + H(+)</text>
        <dbReference type="Rhea" id="RHEA:13121"/>
        <dbReference type="ChEBI" id="CHEBI:15378"/>
        <dbReference type="ChEBI" id="CHEBI:30616"/>
        <dbReference type="ChEBI" id="CHEBI:36208"/>
        <dbReference type="ChEBI" id="CHEBI:145989"/>
        <dbReference type="ChEBI" id="CHEBI:456216"/>
        <dbReference type="EC" id="2.7.1.71"/>
    </reaction>
</comment>
<dbReference type="PRINTS" id="PR01100">
    <property type="entry name" value="SHIKIMTKNASE"/>
</dbReference>
<dbReference type="GO" id="GO:0005524">
    <property type="term" value="F:ATP binding"/>
    <property type="evidence" value="ECO:0007669"/>
    <property type="project" value="UniProtKB-KW"/>
</dbReference>
<dbReference type="GO" id="GO:0003866">
    <property type="term" value="F:3-phosphoshikimate 1-carboxyvinyltransferase activity"/>
    <property type="evidence" value="ECO:0007669"/>
    <property type="project" value="TreeGrafter"/>
</dbReference>
<evidence type="ECO:0000313" key="11">
    <source>
        <dbReference type="EMBL" id="CEH17763.1"/>
    </source>
</evidence>
<evidence type="ECO:0000256" key="10">
    <source>
        <dbReference type="SAM" id="MobiDB-lite"/>
    </source>
</evidence>
<dbReference type="GO" id="GO:0008652">
    <property type="term" value="P:amino acid biosynthetic process"/>
    <property type="evidence" value="ECO:0007669"/>
    <property type="project" value="UniProtKB-KW"/>
</dbReference>
<dbReference type="InterPro" id="IPR027417">
    <property type="entry name" value="P-loop_NTPase"/>
</dbReference>
<keyword evidence="7" id="KW-0067">ATP-binding</keyword>
<evidence type="ECO:0000256" key="8">
    <source>
        <dbReference type="ARBA" id="ARBA00023141"/>
    </source>
</evidence>
<dbReference type="EC" id="2.7.1.71" evidence="2"/>
<proteinExistence type="inferred from homology"/>
<keyword evidence="12" id="KW-1185">Reference proteome</keyword>
<sequence>MPRALEDESHTISAGPSFKSVRMSPYSHATATPSARSKRSAPTDRPEPTEVTALRDAESLHAKDAAIRSRAGARIYHPRATVVLIGMRGVGKTTLGLIAATAMGRRFVDTDTAIETSLGTSIGTFIRSFPSASLGWAAFRERETQIVRTTLAKHPFDTVIATGGGVIESGDSREALRSFRHVCPVILVLREREAVRQYLIGQTSRPDYQESIVNVMQRREPLLWSCASHAFVSLTSEKCAREGASHPLALKAVEQDLLRLLRFIFSHPSALGESLYRSPAGSRQVSPAVTPGAEASVLPQLTLLDSYDAPDRKDQATTFLHPPGPSDPTNRAHLLTRRTAFLSLTLPDLSKVSQQAFDEMVQGVDAVELRADTWHALANASRSNRAALSREEPPQIDFVEVAIQIAHARRLSRGLPLLFTLRYHDMRGDLRWDSATAMQLYDRARSFDGVDIVEMIGYGTPTQPEQNLHLLTFQARVLARAASDPGRKLPPLLAININETGRSTRVLNMVLSPVSHAAQPHKAAVGQMSYADVSRAQHLLGVSSATRCYEITTTEPSSNISTSGRSRHSFSSRLQRALQALGEANEVSALSVRDLQAQLQEAEMRLPALVQDAAVLGINLASGAWLAQEAILGRLEACGAPRTLSAAVVGAADVLYRTDASSSLMGTTAGALTPQGFMAIAAPLGADHSLPGAIERVMQRLLSPINTPSPANSALVICLPLRSDATAEVKAGNRVALRSAVLAMARLGFGSCAVVEDWTQHPRSPDLDGWTSKVAVYAQAEAAATHKAAMAHTPGGLGSLEGGHNSHARKCAIVRLSSEALSDVVGGIKAAIVPSERRSSHAADHGLLSPHGRARDKNERSFANHVRHPHAVVLVGGTERAQRCAISLLTGRPDAHPDDIVLPAALWESNLGGTLIRFPTEELQDVQSSVEAQPDEFESEASPEQNGWLLVPPHVIELDRFNHGIFPALTRRRAPRNIS</sequence>
<dbReference type="PANTHER" id="PTHR21090">
    <property type="entry name" value="AROM/DEHYDROQUINATE SYNTHASE"/>
    <property type="match status" value="1"/>
</dbReference>
<feature type="region of interest" description="Disordered" evidence="10">
    <location>
        <begin position="1"/>
        <end position="50"/>
    </location>
</feature>
<feature type="compositionally biased region" description="Basic and acidic residues" evidence="10">
    <location>
        <begin position="41"/>
        <end position="50"/>
    </location>
</feature>
<feature type="compositionally biased region" description="Basic and acidic residues" evidence="10">
    <location>
        <begin position="1"/>
        <end position="10"/>
    </location>
</feature>
<dbReference type="Pfam" id="PF01202">
    <property type="entry name" value="SKI"/>
    <property type="match status" value="1"/>
</dbReference>
<dbReference type="Pfam" id="PF01487">
    <property type="entry name" value="DHquinase_I"/>
    <property type="match status" value="1"/>
</dbReference>
<dbReference type="Gene3D" id="3.20.20.70">
    <property type="entry name" value="Aldolase class I"/>
    <property type="match status" value="2"/>
</dbReference>
<dbReference type="SUPFAM" id="SSF51569">
    <property type="entry name" value="Aldolase"/>
    <property type="match status" value="1"/>
</dbReference>
<evidence type="ECO:0000256" key="9">
    <source>
        <dbReference type="ARBA" id="ARBA00048567"/>
    </source>
</evidence>
<dbReference type="InterPro" id="IPR000623">
    <property type="entry name" value="Shikimate_kinase/TSH1"/>
</dbReference>
<evidence type="ECO:0000256" key="3">
    <source>
        <dbReference type="ARBA" id="ARBA00022605"/>
    </source>
</evidence>
<dbReference type="InterPro" id="IPR023000">
    <property type="entry name" value="Shikimate_kinase_CS"/>
</dbReference>
<dbReference type="CDD" id="cd00464">
    <property type="entry name" value="SK"/>
    <property type="match status" value="1"/>
</dbReference>
<evidence type="ECO:0000256" key="1">
    <source>
        <dbReference type="ARBA" id="ARBA00004842"/>
    </source>
</evidence>
<keyword evidence="3" id="KW-0028">Amino-acid biosynthesis</keyword>
<evidence type="ECO:0000256" key="6">
    <source>
        <dbReference type="ARBA" id="ARBA00022777"/>
    </source>
</evidence>
<dbReference type="InterPro" id="IPR001381">
    <property type="entry name" value="DHquinase_I"/>
</dbReference>
<comment type="pathway">
    <text evidence="1">Metabolic intermediate biosynthesis; chorismate biosynthesis; chorismate from D-erythrose 4-phosphate and phosphoenolpyruvate: step 5/7.</text>
</comment>
<reference evidence="11 12" key="1">
    <citation type="submission" date="2014-09" db="EMBL/GenBank/DDBJ databases">
        <authorList>
            <person name="Magalhaes I.L.F."/>
            <person name="Oliveira U."/>
            <person name="Santos F.R."/>
            <person name="Vidigal T.H.D.A."/>
            <person name="Brescovit A.D."/>
            <person name="Santos A.J."/>
        </authorList>
    </citation>
    <scope>NUCLEOTIDE SEQUENCE [LARGE SCALE GENOMIC DNA]</scope>
</reference>
<dbReference type="OrthoDB" id="197068at2759"/>
<dbReference type="InterPro" id="IPR031322">
    <property type="entry name" value="Shikimate/glucono_kinase"/>
</dbReference>
<evidence type="ECO:0000256" key="4">
    <source>
        <dbReference type="ARBA" id="ARBA00022679"/>
    </source>
</evidence>
<dbReference type="GO" id="GO:0009423">
    <property type="term" value="P:chorismate biosynthetic process"/>
    <property type="evidence" value="ECO:0007669"/>
    <property type="project" value="UniProtKB-UniPathway"/>
</dbReference>
<evidence type="ECO:0000256" key="7">
    <source>
        <dbReference type="ARBA" id="ARBA00022840"/>
    </source>
</evidence>
<keyword evidence="8" id="KW-0057">Aromatic amino acid biosynthesis</keyword>
<dbReference type="PROSITE" id="PS01128">
    <property type="entry name" value="SHIKIMATE_KINASE"/>
    <property type="match status" value="1"/>
</dbReference>
<feature type="region of interest" description="Disordered" evidence="10">
    <location>
        <begin position="839"/>
        <end position="858"/>
    </location>
</feature>